<evidence type="ECO:0000313" key="5">
    <source>
        <dbReference type="EMBL" id="CAB5228090.1"/>
    </source>
</evidence>
<name>A0A6J5RYV0_9CAUD</name>
<dbReference type="EMBL" id="LR797287">
    <property type="protein sequence ID" value="CAB4198991.1"/>
    <property type="molecule type" value="Genomic_DNA"/>
</dbReference>
<sequence>MNSGLPLWVALTAIISMELIALALGFALGRAHGARQARIRAFHQCIDWAALAMKGHPAWRSLSADRALTKAGALIGGDDVVPPAPQPTVTQIAPFHYESAAAAKGHHV</sequence>
<evidence type="ECO:0000313" key="4">
    <source>
        <dbReference type="EMBL" id="CAB4212430.1"/>
    </source>
</evidence>
<keyword evidence="1" id="KW-0812">Transmembrane</keyword>
<keyword evidence="1" id="KW-0472">Membrane</keyword>
<evidence type="ECO:0000313" key="3">
    <source>
        <dbReference type="EMBL" id="CAB4198991.1"/>
    </source>
</evidence>
<gene>
    <name evidence="3" type="ORF">UFOVP1331_11</name>
    <name evidence="4" type="ORF">UFOVP1442_2</name>
    <name evidence="5" type="ORF">UFOVP1535_49</name>
    <name evidence="2" type="ORF">UFOVP998_48</name>
</gene>
<evidence type="ECO:0000313" key="2">
    <source>
        <dbReference type="EMBL" id="CAB4177456.1"/>
    </source>
</evidence>
<evidence type="ECO:0000256" key="1">
    <source>
        <dbReference type="SAM" id="Phobius"/>
    </source>
</evidence>
<feature type="transmembrane region" description="Helical" evidence="1">
    <location>
        <begin position="6"/>
        <end position="28"/>
    </location>
</feature>
<accession>A0A6J5RYV0</accession>
<reference evidence="3" key="1">
    <citation type="submission" date="2020-05" db="EMBL/GenBank/DDBJ databases">
        <authorList>
            <person name="Chiriac C."/>
            <person name="Salcher M."/>
            <person name="Ghai R."/>
            <person name="Kavagutti S V."/>
        </authorList>
    </citation>
    <scope>NUCLEOTIDE SEQUENCE</scope>
</reference>
<organism evidence="3">
    <name type="scientific">uncultured Caudovirales phage</name>
    <dbReference type="NCBI Taxonomy" id="2100421"/>
    <lineage>
        <taxon>Viruses</taxon>
        <taxon>Duplodnaviria</taxon>
        <taxon>Heunggongvirae</taxon>
        <taxon>Uroviricota</taxon>
        <taxon>Caudoviricetes</taxon>
        <taxon>Peduoviridae</taxon>
        <taxon>Maltschvirus</taxon>
        <taxon>Maltschvirus maltsch</taxon>
    </lineage>
</organism>
<dbReference type="EMBL" id="LR796948">
    <property type="protein sequence ID" value="CAB4177456.1"/>
    <property type="molecule type" value="Genomic_DNA"/>
</dbReference>
<dbReference type="EMBL" id="LR798380">
    <property type="protein sequence ID" value="CAB5228090.1"/>
    <property type="molecule type" value="Genomic_DNA"/>
</dbReference>
<proteinExistence type="predicted"/>
<keyword evidence="1" id="KW-1133">Transmembrane helix</keyword>
<dbReference type="EMBL" id="LR797391">
    <property type="protein sequence ID" value="CAB4212430.1"/>
    <property type="molecule type" value="Genomic_DNA"/>
</dbReference>
<protein>
    <submittedName>
        <fullName evidence="3">Uncharacterized protein</fullName>
    </submittedName>
</protein>